<dbReference type="Gene3D" id="3.40.50.300">
    <property type="entry name" value="P-loop containing nucleotide triphosphate hydrolases"/>
    <property type="match status" value="1"/>
</dbReference>
<dbReference type="SUPFAM" id="SSF52540">
    <property type="entry name" value="P-loop containing nucleoside triphosphate hydrolases"/>
    <property type="match status" value="1"/>
</dbReference>
<sequence>MSAPSVPAAGGASAIAGALSAAPARAGHRRVLAIEGRSGSGKTLLAARLAERIGCPVVHMDDLYPGWPGLAAAVPLARDQVLEPFARGRRPRWRRFDWDRGRHAEWTGLGGDIGDTLILEGCGAGARDLRPYLSLLVWVHAPAHIRRTRLDHRADAAAYAPFRDMWSAQEETFYTRHRPREHADIILDTATHPIRQD</sequence>
<comment type="caution">
    <text evidence="1">The sequence shown here is derived from an EMBL/GenBank/DDBJ whole genome shotgun (WGS) entry which is preliminary data.</text>
</comment>
<dbReference type="EMBL" id="JBHSBH010000011">
    <property type="protein sequence ID" value="MFC3997783.1"/>
    <property type="molecule type" value="Genomic_DNA"/>
</dbReference>
<reference evidence="2" key="1">
    <citation type="journal article" date="2019" name="Int. J. Syst. Evol. Microbiol.">
        <title>The Global Catalogue of Microorganisms (GCM) 10K type strain sequencing project: providing services to taxonomists for standard genome sequencing and annotation.</title>
        <authorList>
            <consortium name="The Broad Institute Genomics Platform"/>
            <consortium name="The Broad Institute Genome Sequencing Center for Infectious Disease"/>
            <person name="Wu L."/>
            <person name="Ma J."/>
        </authorList>
    </citation>
    <scope>NUCLEOTIDE SEQUENCE [LARGE SCALE GENOMIC DNA]</scope>
    <source>
        <strain evidence="2">TBRC 1826</strain>
    </source>
</reference>
<organism evidence="1 2">
    <name type="scientific">Nocardiopsis sediminis</name>
    <dbReference type="NCBI Taxonomy" id="1778267"/>
    <lineage>
        <taxon>Bacteria</taxon>
        <taxon>Bacillati</taxon>
        <taxon>Actinomycetota</taxon>
        <taxon>Actinomycetes</taxon>
        <taxon>Streptosporangiales</taxon>
        <taxon>Nocardiopsidaceae</taxon>
        <taxon>Nocardiopsis</taxon>
    </lineage>
</organism>
<protein>
    <recommendedName>
        <fullName evidence="3">ATP-binding protein</fullName>
    </recommendedName>
</protein>
<proteinExistence type="predicted"/>
<evidence type="ECO:0008006" key="3">
    <source>
        <dbReference type="Google" id="ProtNLM"/>
    </source>
</evidence>
<evidence type="ECO:0000313" key="2">
    <source>
        <dbReference type="Proteomes" id="UP001595847"/>
    </source>
</evidence>
<name>A0ABV8FRU7_9ACTN</name>
<dbReference type="RefSeq" id="WP_378535043.1">
    <property type="nucleotide sequence ID" value="NZ_JBHSBH010000011.1"/>
</dbReference>
<dbReference type="InterPro" id="IPR027417">
    <property type="entry name" value="P-loop_NTPase"/>
</dbReference>
<keyword evidence="2" id="KW-1185">Reference proteome</keyword>
<evidence type="ECO:0000313" key="1">
    <source>
        <dbReference type="EMBL" id="MFC3997783.1"/>
    </source>
</evidence>
<accession>A0ABV8FRU7</accession>
<gene>
    <name evidence="1" type="ORF">ACFOVU_17750</name>
</gene>
<dbReference type="Proteomes" id="UP001595847">
    <property type="component" value="Unassembled WGS sequence"/>
</dbReference>